<evidence type="ECO:0000256" key="3">
    <source>
        <dbReference type="ARBA" id="ARBA00022723"/>
    </source>
</evidence>
<gene>
    <name evidence="7" type="ORF">Micbo1qcDRAFT_172504</name>
</gene>
<dbReference type="AlphaFoldDB" id="A0A136JGH5"/>
<dbReference type="GO" id="GO:0005506">
    <property type="term" value="F:iron ion binding"/>
    <property type="evidence" value="ECO:0007669"/>
    <property type="project" value="InterPro"/>
</dbReference>
<dbReference type="GO" id="GO:0020037">
    <property type="term" value="F:heme binding"/>
    <property type="evidence" value="ECO:0007669"/>
    <property type="project" value="InterPro"/>
</dbReference>
<reference evidence="8" key="1">
    <citation type="submission" date="2016-02" db="EMBL/GenBank/DDBJ databases">
        <title>Draft genome sequence of Microdochium bolleyi, a fungal endophyte of beachgrass.</title>
        <authorList>
            <consortium name="DOE Joint Genome Institute"/>
            <person name="David A.S."/>
            <person name="May G."/>
            <person name="Haridas S."/>
            <person name="Lim J."/>
            <person name="Wang M."/>
            <person name="Labutti K."/>
            <person name="Lipzen A."/>
            <person name="Barry K."/>
            <person name="Grigoriev I.V."/>
        </authorList>
    </citation>
    <scope>NUCLEOTIDE SEQUENCE [LARGE SCALE GENOMIC DNA]</scope>
    <source>
        <strain evidence="8">J235TASD1</strain>
    </source>
</reference>
<dbReference type="GO" id="GO:0004497">
    <property type="term" value="F:monooxygenase activity"/>
    <property type="evidence" value="ECO:0007669"/>
    <property type="project" value="UniProtKB-KW"/>
</dbReference>
<keyword evidence="3 6" id="KW-0479">Metal-binding</keyword>
<dbReference type="SUPFAM" id="SSF48264">
    <property type="entry name" value="Cytochrome P450"/>
    <property type="match status" value="1"/>
</dbReference>
<dbReference type="EMBL" id="KQ964246">
    <property type="protein sequence ID" value="KXJ96249.1"/>
    <property type="molecule type" value="Genomic_DNA"/>
</dbReference>
<keyword evidence="5" id="KW-0560">Oxidoreductase</keyword>
<organism evidence="7 8">
    <name type="scientific">Microdochium bolleyi</name>
    <dbReference type="NCBI Taxonomy" id="196109"/>
    <lineage>
        <taxon>Eukaryota</taxon>
        <taxon>Fungi</taxon>
        <taxon>Dikarya</taxon>
        <taxon>Ascomycota</taxon>
        <taxon>Pezizomycotina</taxon>
        <taxon>Sordariomycetes</taxon>
        <taxon>Xylariomycetidae</taxon>
        <taxon>Xylariales</taxon>
        <taxon>Microdochiaceae</taxon>
        <taxon>Microdochium</taxon>
    </lineage>
</organism>
<accession>A0A136JGH5</accession>
<dbReference type="InterPro" id="IPR053007">
    <property type="entry name" value="CYP450_monoxygenase_sec-met"/>
</dbReference>
<evidence type="ECO:0000256" key="4">
    <source>
        <dbReference type="ARBA" id="ARBA00023004"/>
    </source>
</evidence>
<dbReference type="Pfam" id="PF00067">
    <property type="entry name" value="p450"/>
    <property type="match status" value="1"/>
</dbReference>
<evidence type="ECO:0000256" key="6">
    <source>
        <dbReference type="PIRSR" id="PIRSR602403-1"/>
    </source>
</evidence>
<keyword evidence="4 6" id="KW-0408">Iron</keyword>
<comment type="cofactor">
    <cofactor evidence="1 6">
        <name>heme</name>
        <dbReference type="ChEBI" id="CHEBI:30413"/>
    </cofactor>
</comment>
<evidence type="ECO:0000313" key="8">
    <source>
        <dbReference type="Proteomes" id="UP000070501"/>
    </source>
</evidence>
<evidence type="ECO:0000313" key="7">
    <source>
        <dbReference type="EMBL" id="KXJ96249.1"/>
    </source>
</evidence>
<sequence>MGRLLVSPFERDRMQGEVLLALDITFAWQLDSREAPLLSSQVPYLGNLLSMARHGSEFWAHVRRRAQPSAPMVTLHLGFGERMYVITQTTPRLVDAFLAARTLRLAPKLPGFMKTWAPLTPAAQRDYPVFFKRWLRVVPETMTGEAAETFHRLAMREVLGHLDDVRHACEAEVYGGFLGYDEPQLTLGSKEYEKYMIHYAVSPAPSFTAPSGCRAREYLISVLHDWVLELERNPKSSSRLCSLAKTIFELPESNGWSTHDKAAMTLIMIRASLSNEGPILFWLVGHIFADSQMLARLRVEGDAFLQSDRGARDDGLPLDMSLKTIEAACPLLVACCKENQRLTTVGPLVRTVLRDTTLHDGEREYLLRKGSIAVLPTTLLHVSEDRWGPAAQDFDPGRFVGDRAFEVPTNSFFPFGHGRDECPGQYLATNVLLWVILLLIVHVDIEAPDGASFKVPDRDPTPLAYLIWSLPQCSGRYMIRMRI</sequence>
<dbReference type="PANTHER" id="PTHR47582">
    <property type="entry name" value="P450, PUTATIVE (EUROFUNG)-RELATED"/>
    <property type="match status" value="1"/>
</dbReference>
<comment type="similarity">
    <text evidence="2">Belongs to the cytochrome P450 family.</text>
</comment>
<proteinExistence type="inferred from homology"/>
<dbReference type="PRINTS" id="PR00465">
    <property type="entry name" value="EP450IV"/>
</dbReference>
<keyword evidence="5" id="KW-0503">Monooxygenase</keyword>
<evidence type="ECO:0000256" key="2">
    <source>
        <dbReference type="ARBA" id="ARBA00010617"/>
    </source>
</evidence>
<dbReference type="InParanoid" id="A0A136JGH5"/>
<dbReference type="InterPro" id="IPR001128">
    <property type="entry name" value="Cyt_P450"/>
</dbReference>
<dbReference type="InterPro" id="IPR036396">
    <property type="entry name" value="Cyt_P450_sf"/>
</dbReference>
<keyword evidence="6" id="KW-0349">Heme</keyword>
<dbReference type="PANTHER" id="PTHR47582:SF1">
    <property type="entry name" value="P450, PUTATIVE (EUROFUNG)-RELATED"/>
    <property type="match status" value="1"/>
</dbReference>
<dbReference type="InterPro" id="IPR002403">
    <property type="entry name" value="Cyt_P450_E_grp-IV"/>
</dbReference>
<protein>
    <submittedName>
        <fullName evidence="7">Cytochrome P450</fullName>
    </submittedName>
</protein>
<dbReference type="OrthoDB" id="1470350at2759"/>
<dbReference type="Proteomes" id="UP000070501">
    <property type="component" value="Unassembled WGS sequence"/>
</dbReference>
<keyword evidence="8" id="KW-1185">Reference proteome</keyword>
<evidence type="ECO:0000256" key="5">
    <source>
        <dbReference type="ARBA" id="ARBA00023033"/>
    </source>
</evidence>
<name>A0A136JGH5_9PEZI</name>
<dbReference type="GO" id="GO:0016705">
    <property type="term" value="F:oxidoreductase activity, acting on paired donors, with incorporation or reduction of molecular oxygen"/>
    <property type="evidence" value="ECO:0007669"/>
    <property type="project" value="InterPro"/>
</dbReference>
<dbReference type="STRING" id="196109.A0A136JGH5"/>
<evidence type="ECO:0000256" key="1">
    <source>
        <dbReference type="ARBA" id="ARBA00001971"/>
    </source>
</evidence>
<feature type="binding site" description="axial binding residue" evidence="6">
    <location>
        <position position="422"/>
    </location>
    <ligand>
        <name>heme</name>
        <dbReference type="ChEBI" id="CHEBI:30413"/>
    </ligand>
    <ligandPart>
        <name>Fe</name>
        <dbReference type="ChEBI" id="CHEBI:18248"/>
    </ligandPart>
</feature>
<dbReference type="Gene3D" id="1.10.630.10">
    <property type="entry name" value="Cytochrome P450"/>
    <property type="match status" value="1"/>
</dbReference>